<evidence type="ECO:0000256" key="3">
    <source>
        <dbReference type="ARBA" id="ARBA00022723"/>
    </source>
</evidence>
<organism evidence="10 11">
    <name type="scientific">Microthyrium microscopicum</name>
    <dbReference type="NCBI Taxonomy" id="703497"/>
    <lineage>
        <taxon>Eukaryota</taxon>
        <taxon>Fungi</taxon>
        <taxon>Dikarya</taxon>
        <taxon>Ascomycota</taxon>
        <taxon>Pezizomycotina</taxon>
        <taxon>Dothideomycetes</taxon>
        <taxon>Dothideomycetes incertae sedis</taxon>
        <taxon>Microthyriales</taxon>
        <taxon>Microthyriaceae</taxon>
        <taxon>Microthyrium</taxon>
    </lineage>
</organism>
<dbReference type="SUPFAM" id="SSF56112">
    <property type="entry name" value="Protein kinase-like (PK-like)"/>
    <property type="match status" value="1"/>
</dbReference>
<sequence length="1368" mass="151006">MVTVGHGSGGDKPKGRTNANGTPAPGMAGKMLAERPSKDGTAQRAALEVAGLKEYKLGNCLGRGAFGSVYQALHMNTGQTVAIKQVKHENLPKTELKVIMLEIDLMKKLNHPNIVKYHGFVKSNDSLYIILEYCENGSLHTIYKQYGKFPENLVALYLTQVLRGLLYLHEQGVIHRDIKGANLLLTKDGLVKLADFGVATKSNITEASVVGTPYWMAPEVIELSGATTASDIWSLGCTVIELLDGKPPYHKLQPMQALFKIVNDDHPPLPEGASPAVRDFLMQCFQKDPNLRVSAKKLLKHPWLASGRKADSIVAAQPPQYDQAIKSVQQWNEALKTPDHDSIRRSRPTSLSPLPTKKEHSLGRTPRPLTLTSVKPSTDAFRSPELENDNWDADFATAISPRALQQLPQLKPQDNFAGLFSAENLRHYATFETVVEEARTPGRSHEVDPMETVKPFTPQKKKAEQKTSAPNTSSFRQPSQPRSSHQRNGSKSSAPGSKPRPGTKGRPTFDFREDTVEDYSDLVDAGTDEDAFQKKLDALKIHDSKSLTPKLFHLSDFQHSPKPTSHPRKSTSLRRFPSSEEKAAPGLQRTKSSVEIQKYAEDDDEDPESFFEKGIVLPVPASDSGSDRGTLLMSNSKVSTTSVDEEDEYDDPFAQFEEEFDQMDLEANVARDRYARQCTIVEGLVSGLQASQPDDVLSDLTEQLIQFLVETPELKNVIISSHGLLPILEILEVCDCREVIVRLLKIVNLIISTNIEMLENLCFVGGIPTVSEFAMKQFPTEIRHEAAAFIRQLCQTSTLALQMFVSCGGLNVLVSFLEEDLDSERDLVLIGVNGICSVFELQGPTPKNDFCRILTRSQILYQLSLLLRKLVNERGSLAEEIKGRILNIFLPFSQAENYVKEIVADRMVLSYILKDLKKLSQVHQITLLKFLKNLSMLATTHDALQNSNAIEVLTDLLSESIENPESREIPNHVLHTLFNLCRLSKTRQQDAAIHGLIPILQKIVRTERPLKELALPILCDMAHSGNVGRRALWNHKGLQFYITLLNDKYWQVTALDAIFVWLQEETARVEAFLLDGSFSKSIVECFNNVEASPDAFENFLEPLQKLLILSPAVASTLAHPDLFTRTAQKLSTKKALVRGNLLRIIRSICDASEDQGGARLLRSFGLYDVVERVADFDQAVMVRGLATELIRCCDESSTRASYERARPGTRRSSSSTSLSTPSPVLMAAAAGFSGTPQLLRTAAGKALFDANLPGPKLDPPRSSRLSSAAVLTPSSFRPTSRDGSAANGSGSAKSRLPRTSQGAAKFSRLNLASHRREENLTPTHSPAPSISPAAAARAQPARLPPTRKRRVTSSGSGSMNELPGRNGR</sequence>
<dbReference type="PROSITE" id="PS00108">
    <property type="entry name" value="PROTEIN_KINASE_ST"/>
    <property type="match status" value="1"/>
</dbReference>
<feature type="region of interest" description="Disordered" evidence="8">
    <location>
        <begin position="1"/>
        <end position="40"/>
    </location>
</feature>
<feature type="compositionally biased region" description="Basic and acidic residues" evidence="8">
    <location>
        <begin position="436"/>
        <end position="448"/>
    </location>
</feature>
<dbReference type="GO" id="GO:0004674">
    <property type="term" value="F:protein serine/threonine kinase activity"/>
    <property type="evidence" value="ECO:0007669"/>
    <property type="project" value="UniProtKB-EC"/>
</dbReference>
<dbReference type="Proteomes" id="UP000799302">
    <property type="component" value="Unassembled WGS sequence"/>
</dbReference>
<feature type="region of interest" description="Disordered" evidence="8">
    <location>
        <begin position="1253"/>
        <end position="1303"/>
    </location>
</feature>
<feature type="compositionally biased region" description="Polar residues" evidence="8">
    <location>
        <begin position="1272"/>
        <end position="1282"/>
    </location>
</feature>
<dbReference type="InterPro" id="IPR011009">
    <property type="entry name" value="Kinase-like_dom_sf"/>
</dbReference>
<dbReference type="SUPFAM" id="SSF48371">
    <property type="entry name" value="ARM repeat"/>
    <property type="match status" value="1"/>
</dbReference>
<evidence type="ECO:0000256" key="2">
    <source>
        <dbReference type="ARBA" id="ARBA00022679"/>
    </source>
</evidence>
<evidence type="ECO:0000256" key="4">
    <source>
        <dbReference type="ARBA" id="ARBA00022741"/>
    </source>
</evidence>
<dbReference type="GO" id="GO:0005737">
    <property type="term" value="C:cytoplasm"/>
    <property type="evidence" value="ECO:0007669"/>
    <property type="project" value="TreeGrafter"/>
</dbReference>
<evidence type="ECO:0000256" key="6">
    <source>
        <dbReference type="ARBA" id="ARBA00025754"/>
    </source>
</evidence>
<name>A0A6A6U265_9PEZI</name>
<feature type="region of interest" description="Disordered" evidence="8">
    <location>
        <begin position="336"/>
        <end position="386"/>
    </location>
</feature>
<dbReference type="SMART" id="SM00220">
    <property type="entry name" value="S_TKc"/>
    <property type="match status" value="1"/>
</dbReference>
<gene>
    <name evidence="10" type="ORF">BT63DRAFT_428682</name>
</gene>
<evidence type="ECO:0000256" key="7">
    <source>
        <dbReference type="PROSITE-ProRule" id="PRU10141"/>
    </source>
</evidence>
<dbReference type="GO" id="GO:0046872">
    <property type="term" value="F:metal ion binding"/>
    <property type="evidence" value="ECO:0007669"/>
    <property type="project" value="UniProtKB-KW"/>
</dbReference>
<feature type="compositionally biased region" description="Low complexity" evidence="8">
    <location>
        <begin position="1283"/>
        <end position="1292"/>
    </location>
</feature>
<dbReference type="Pfam" id="PF00069">
    <property type="entry name" value="Pkinase"/>
    <property type="match status" value="1"/>
</dbReference>
<feature type="compositionally biased region" description="Low complexity" evidence="8">
    <location>
        <begin position="1210"/>
        <end position="1221"/>
    </location>
</feature>
<feature type="compositionally biased region" description="Low complexity" evidence="8">
    <location>
        <begin position="1321"/>
        <end position="1341"/>
    </location>
</feature>
<feature type="region of interest" description="Disordered" evidence="8">
    <location>
        <begin position="436"/>
        <end position="514"/>
    </location>
</feature>
<dbReference type="FunFam" id="3.30.200.20:FF:000042">
    <property type="entry name" value="Aurora kinase A"/>
    <property type="match status" value="1"/>
</dbReference>
<dbReference type="PROSITE" id="PS50011">
    <property type="entry name" value="PROTEIN_KINASE_DOM"/>
    <property type="match status" value="1"/>
</dbReference>
<feature type="compositionally biased region" description="Low complexity" evidence="8">
    <location>
        <begin position="473"/>
        <end position="487"/>
    </location>
</feature>
<evidence type="ECO:0000259" key="9">
    <source>
        <dbReference type="PROSITE" id="PS50011"/>
    </source>
</evidence>
<accession>A0A6A6U265</accession>
<keyword evidence="5 7" id="KW-0067">ATP-binding</keyword>
<dbReference type="InterPro" id="IPR050629">
    <property type="entry name" value="STE20/SPS1-PAK"/>
</dbReference>
<dbReference type="InterPro" id="IPR011989">
    <property type="entry name" value="ARM-like"/>
</dbReference>
<dbReference type="GO" id="GO:0005524">
    <property type="term" value="F:ATP binding"/>
    <property type="evidence" value="ECO:0007669"/>
    <property type="project" value="UniProtKB-UniRule"/>
</dbReference>
<dbReference type="InterPro" id="IPR000719">
    <property type="entry name" value="Prot_kinase_dom"/>
</dbReference>
<feature type="domain" description="Protein kinase" evidence="9">
    <location>
        <begin position="55"/>
        <end position="304"/>
    </location>
</feature>
<dbReference type="Gene3D" id="1.10.510.10">
    <property type="entry name" value="Transferase(Phosphotransferase) domain 1"/>
    <property type="match status" value="1"/>
</dbReference>
<dbReference type="CDD" id="cd06627">
    <property type="entry name" value="STKc_Cdc7_like"/>
    <property type="match status" value="1"/>
</dbReference>
<feature type="region of interest" description="Disordered" evidence="8">
    <location>
        <begin position="1315"/>
        <end position="1368"/>
    </location>
</feature>
<keyword evidence="10" id="KW-0418">Kinase</keyword>
<feature type="region of interest" description="Disordered" evidence="8">
    <location>
        <begin position="553"/>
        <end position="593"/>
    </location>
</feature>
<reference evidence="10" key="1">
    <citation type="journal article" date="2020" name="Stud. Mycol.">
        <title>101 Dothideomycetes genomes: a test case for predicting lifestyles and emergence of pathogens.</title>
        <authorList>
            <person name="Haridas S."/>
            <person name="Albert R."/>
            <person name="Binder M."/>
            <person name="Bloem J."/>
            <person name="Labutti K."/>
            <person name="Salamov A."/>
            <person name="Andreopoulos B."/>
            <person name="Baker S."/>
            <person name="Barry K."/>
            <person name="Bills G."/>
            <person name="Bluhm B."/>
            <person name="Cannon C."/>
            <person name="Castanera R."/>
            <person name="Culley D."/>
            <person name="Daum C."/>
            <person name="Ezra D."/>
            <person name="Gonzalez J."/>
            <person name="Henrissat B."/>
            <person name="Kuo A."/>
            <person name="Liang C."/>
            <person name="Lipzen A."/>
            <person name="Lutzoni F."/>
            <person name="Magnuson J."/>
            <person name="Mondo S."/>
            <person name="Nolan M."/>
            <person name="Ohm R."/>
            <person name="Pangilinan J."/>
            <person name="Park H.-J."/>
            <person name="Ramirez L."/>
            <person name="Alfaro M."/>
            <person name="Sun H."/>
            <person name="Tritt A."/>
            <person name="Yoshinaga Y."/>
            <person name="Zwiers L.-H."/>
            <person name="Turgeon B."/>
            <person name="Goodwin S."/>
            <person name="Spatafora J."/>
            <person name="Crous P."/>
            <person name="Grigoriev I."/>
        </authorList>
    </citation>
    <scope>NUCLEOTIDE SEQUENCE</scope>
    <source>
        <strain evidence="10">CBS 115976</strain>
    </source>
</reference>
<evidence type="ECO:0000313" key="11">
    <source>
        <dbReference type="Proteomes" id="UP000799302"/>
    </source>
</evidence>
<evidence type="ECO:0000313" key="10">
    <source>
        <dbReference type="EMBL" id="KAF2665736.1"/>
    </source>
</evidence>
<dbReference type="PANTHER" id="PTHR48012">
    <property type="entry name" value="STERILE20-LIKE KINASE, ISOFORM B-RELATED"/>
    <property type="match status" value="1"/>
</dbReference>
<comment type="similarity">
    <text evidence="6">Belongs to the protein kinase superfamily. STE Ser/Thr protein kinase family.</text>
</comment>
<dbReference type="InterPro" id="IPR008271">
    <property type="entry name" value="Ser/Thr_kinase_AS"/>
</dbReference>
<evidence type="ECO:0000256" key="8">
    <source>
        <dbReference type="SAM" id="MobiDB-lite"/>
    </source>
</evidence>
<evidence type="ECO:0000256" key="5">
    <source>
        <dbReference type="ARBA" id="ARBA00022840"/>
    </source>
</evidence>
<keyword evidence="11" id="KW-1185">Reference proteome</keyword>
<dbReference type="FunFam" id="1.10.510.10:FF:000946">
    <property type="entry name" value="Probable serine/threonine-protein kinase DDB_G0284251"/>
    <property type="match status" value="1"/>
</dbReference>
<proteinExistence type="inferred from homology"/>
<dbReference type="EC" id="2.7.11.1" evidence="1"/>
<keyword evidence="2" id="KW-0808">Transferase</keyword>
<feature type="binding site" evidence="7">
    <location>
        <position position="84"/>
    </location>
    <ligand>
        <name>ATP</name>
        <dbReference type="ChEBI" id="CHEBI:30616"/>
    </ligand>
</feature>
<dbReference type="InterPro" id="IPR017441">
    <property type="entry name" value="Protein_kinase_ATP_BS"/>
</dbReference>
<protein>
    <recommendedName>
        <fullName evidence="1">non-specific serine/threonine protein kinase</fullName>
        <ecNumber evidence="1">2.7.11.1</ecNumber>
    </recommendedName>
</protein>
<evidence type="ECO:0000256" key="1">
    <source>
        <dbReference type="ARBA" id="ARBA00012513"/>
    </source>
</evidence>
<dbReference type="EMBL" id="MU004240">
    <property type="protein sequence ID" value="KAF2665736.1"/>
    <property type="molecule type" value="Genomic_DNA"/>
</dbReference>
<keyword evidence="3" id="KW-0479">Metal-binding</keyword>
<keyword evidence="4 7" id="KW-0547">Nucleotide-binding</keyword>
<dbReference type="Gene3D" id="1.25.10.10">
    <property type="entry name" value="Leucine-rich Repeat Variant"/>
    <property type="match status" value="2"/>
</dbReference>
<dbReference type="OrthoDB" id="8693905at2759"/>
<feature type="region of interest" description="Disordered" evidence="8">
    <location>
        <begin position="1200"/>
        <end position="1221"/>
    </location>
</feature>
<dbReference type="PANTHER" id="PTHR48012:SF26">
    <property type="entry name" value="SERINE_THREONINE-PROTEIN KINASE DDB_G0283821-RELATED"/>
    <property type="match status" value="1"/>
</dbReference>
<dbReference type="InterPro" id="IPR016024">
    <property type="entry name" value="ARM-type_fold"/>
</dbReference>
<dbReference type="PROSITE" id="PS00107">
    <property type="entry name" value="PROTEIN_KINASE_ATP"/>
    <property type="match status" value="1"/>
</dbReference>